<dbReference type="InterPro" id="IPR050072">
    <property type="entry name" value="Peptidase_M20A"/>
</dbReference>
<dbReference type="Gene3D" id="3.30.70.360">
    <property type="match status" value="1"/>
</dbReference>
<dbReference type="EMBL" id="NOXT01000026">
    <property type="protein sequence ID" value="OYQ37477.1"/>
    <property type="molecule type" value="Genomic_DNA"/>
</dbReference>
<protein>
    <recommendedName>
        <fullName evidence="3">Peptidase M20 dimerisation domain-containing protein</fullName>
    </recommendedName>
</protein>
<keyword evidence="2" id="KW-0378">Hydrolase</keyword>
<dbReference type="Pfam" id="PF07687">
    <property type="entry name" value="M20_dimer"/>
    <property type="match status" value="1"/>
</dbReference>
<dbReference type="GO" id="GO:0046872">
    <property type="term" value="F:metal ion binding"/>
    <property type="evidence" value="ECO:0007669"/>
    <property type="project" value="UniProtKB-KW"/>
</dbReference>
<feature type="domain" description="Peptidase M20 dimerisation" evidence="3">
    <location>
        <begin position="17"/>
        <end position="115"/>
    </location>
</feature>
<proteinExistence type="predicted"/>
<dbReference type="PANTHER" id="PTHR43808:SF10">
    <property type="entry name" value="BLL3749 PROTEIN"/>
    <property type="match status" value="1"/>
</dbReference>
<comment type="caution">
    <text evidence="4">The sequence shown here is derived from an EMBL/GenBank/DDBJ whole genome shotgun (WGS) entry which is preliminary data.</text>
</comment>
<evidence type="ECO:0000259" key="3">
    <source>
        <dbReference type="Pfam" id="PF07687"/>
    </source>
</evidence>
<gene>
    <name evidence="4" type="ORF">CHU93_00500</name>
</gene>
<evidence type="ECO:0000313" key="4">
    <source>
        <dbReference type="EMBL" id="OYQ37477.1"/>
    </source>
</evidence>
<dbReference type="PANTHER" id="PTHR43808">
    <property type="entry name" value="ACETYLORNITHINE DEACETYLASE"/>
    <property type="match status" value="1"/>
</dbReference>
<organism evidence="4 5">
    <name type="scientific">Sandarakinorhabdus cyanobacteriorum</name>
    <dbReference type="NCBI Taxonomy" id="1981098"/>
    <lineage>
        <taxon>Bacteria</taxon>
        <taxon>Pseudomonadati</taxon>
        <taxon>Pseudomonadota</taxon>
        <taxon>Alphaproteobacteria</taxon>
        <taxon>Sphingomonadales</taxon>
        <taxon>Sphingosinicellaceae</taxon>
        <taxon>Sandarakinorhabdus</taxon>
    </lineage>
</organism>
<accession>A0A255Z7F1</accession>
<evidence type="ECO:0000256" key="1">
    <source>
        <dbReference type="ARBA" id="ARBA00022723"/>
    </source>
</evidence>
<dbReference type="Gene3D" id="3.40.630.10">
    <property type="entry name" value="Zn peptidases"/>
    <property type="match status" value="1"/>
</dbReference>
<evidence type="ECO:0000256" key="2">
    <source>
        <dbReference type="ARBA" id="ARBA00022801"/>
    </source>
</evidence>
<reference evidence="4 5" key="1">
    <citation type="submission" date="2017-07" db="EMBL/GenBank/DDBJ databases">
        <title>Sandarakinorhabdus cyanobacteriorum sp. nov., a novel bacterium isolated from cyanobacterial aggregates in a eutrophic lake.</title>
        <authorList>
            <person name="Cai H."/>
        </authorList>
    </citation>
    <scope>NUCLEOTIDE SEQUENCE [LARGE SCALE GENOMIC DNA]</scope>
    <source>
        <strain evidence="4 5">TH057</strain>
    </source>
</reference>
<dbReference type="SUPFAM" id="SSF53187">
    <property type="entry name" value="Zn-dependent exopeptidases"/>
    <property type="match status" value="1"/>
</dbReference>
<dbReference type="InterPro" id="IPR036264">
    <property type="entry name" value="Bact_exopeptidase_dim_dom"/>
</dbReference>
<keyword evidence="5" id="KW-1185">Reference proteome</keyword>
<evidence type="ECO:0000313" key="5">
    <source>
        <dbReference type="Proteomes" id="UP000216991"/>
    </source>
</evidence>
<dbReference type="Proteomes" id="UP000216991">
    <property type="component" value="Unassembled WGS sequence"/>
</dbReference>
<dbReference type="AlphaFoldDB" id="A0A255Z7F1"/>
<dbReference type="InterPro" id="IPR011650">
    <property type="entry name" value="Peptidase_M20_dimer"/>
</dbReference>
<dbReference type="GO" id="GO:0016787">
    <property type="term" value="F:hydrolase activity"/>
    <property type="evidence" value="ECO:0007669"/>
    <property type="project" value="UniProtKB-KW"/>
</dbReference>
<dbReference type="SUPFAM" id="SSF55031">
    <property type="entry name" value="Bacterial exopeptidase dimerisation domain"/>
    <property type="match status" value="1"/>
</dbReference>
<keyword evidence="1" id="KW-0479">Metal-binding</keyword>
<sequence>MFHADSHDSRPGEILAIGTSGTNSVEVHVAGKAAHAGAAPEQGISALEEAAHIITVTRDLDLGPGRRRFHWTQVMQTGGARNMIPDSITLRGDLRDISDANVRQFEVELHKRLAVPEAPGAKVTVNVHINRPAFTADAAGLRLIALAQQHYRDAGGPELRVVPRLGGGSDAGFAGRAGVPVIELLGLPSFGAHSSGDEYVLIDAIPRRLYLAAALIRTVGRLGAVR</sequence>
<name>A0A255Z7F1_9SPHN</name>